<dbReference type="Proteomes" id="UP000267029">
    <property type="component" value="Unassembled WGS sequence"/>
</dbReference>
<evidence type="ECO:0000259" key="7">
    <source>
        <dbReference type="PROSITE" id="PS50157"/>
    </source>
</evidence>
<gene>
    <name evidence="8" type="ORF">MCOS_LOCUS5793</name>
</gene>
<dbReference type="InterPro" id="IPR013087">
    <property type="entry name" value="Znf_C2H2_type"/>
</dbReference>
<name>A0A158QU61_MESCO</name>
<dbReference type="SMART" id="SM00355">
    <property type="entry name" value="ZnF_C2H2"/>
    <property type="match status" value="11"/>
</dbReference>
<evidence type="ECO:0000256" key="4">
    <source>
        <dbReference type="ARBA" id="ARBA00022833"/>
    </source>
</evidence>
<dbReference type="PANTHER" id="PTHR24403">
    <property type="entry name" value="ZINC FINGER PROTEIN"/>
    <property type="match status" value="1"/>
</dbReference>
<evidence type="ECO:0000256" key="5">
    <source>
        <dbReference type="PROSITE-ProRule" id="PRU00042"/>
    </source>
</evidence>
<sequence length="1571" mass="171497">MSLTSPNFTGVAATFFSSNIHRLESATGCFVCLQCGASEWKGSWNPDHFIAHINNAHRTLESFSCIFCGLDWPRDCFVAHVSGHFAVGGVRPAQLYSCPALKHSSLCSFQTNSIQCLRLHLSSAHRGEEMLYKCVHCSKQDTTLESWISHVTAHAFRLSHCMADGCSVKSPSKQLMINHAKRKHGPNYVGLVRESVEFICSHNGIVPLFLRAFLFGSPTSAQPPSPPKTPPALPPVPLKSSTSLPTVGLRNGQPCTPLCLRCPKCQMATASWSRFHNHVTLCDEGAFAFNLYWCPRCSTVSTEKSLVEEHVQTAHDITSILYQLAICPAPVASSWLKNTVQLGTEGLAAESLEALQATNEHAYVSKAANSPFLARRTCTLTRGCVCHFKRWPKMMIFFLSSPHPNECDTIVSLFSPFPFLPPTTTHSVVPVIHEKFEQASTTLEDSAACEKPSEAVAATVDILDPLVPPTTTPANVFSAFSNLLPPPPPPIQSDTSTTISPLVKTVISSPKSSGPDNPIFAGNPFLNPTNFTAVAAMAAALTGLAMNNPQPPLAPPVDDTNDDEVGETGTDTEAHSNGIDEAPNTPASSTNTADESTRTGRTGEEELVSFPFDETQFRKEMGTQLSSEVISQLAEKMHRFSSYVIKILGKENHRRVPQCPECDRVFSYGLPDFKRHLLAIHLGAPREHLKDLLRFVRFPKMEVALSDKQEQAAMRQMRPKEIEPGVRKIPLPYSITILRRLTEGLAENIRDYIATKMRTYSQMSAIYELKGGLKRYRCGHCSYSSPHALADVRKHILGSHCGISTKHFRFCLQASRLDHVDFCLLSDEKLSRLAQEFLTRRQAESAESEASSSGTSIKRPLSRTPSPEASTANSLGPDENGVSRFTTVIPGSKNPVKVRIRGPVPPGDNATSPPSNSLMSTPNLSNSALLELSDLPKIPGLEGANQILDLPLPYSESVLRQLLENAGALPHQIEEMCTKMQVYSSNTMTRICQGDRTLAFRCSCGRLFVTTRQPDSKMRAATLADSRRHVMGVHARIPHEYITICCQASRISRENGFQLYPDEMLHRLAMDRPIKLNSPDSLSTAHVHRSPSKSSISKLGSLPPLRPLADLSGENSEDEKPIINSRLSLPAAFHPLSDSASNGGGGGVDEIDESVDPEPIDTSAVLACLNEQSPKEIERIIDLPYSKTALQVLVRGYCPPSYFGILLNKMQVYTAYKVFVTRRRGRRFFCCSGCNSVSPHGMGDIRKHILGVHAKVPERYKAAAMHCSRLSREDNSLLADRSLLQLAKMKWKGTVIKPLAEISIAGGFNGPSIKTEDLSTATPISRHLRNSVNRVPEDTPMVVISATPFASGELFSCSACTTASTDCAAMRSHVAREHLGARAYECPQCSEIFNLSADLINHCTTAHLECTPVIPPLVLPPSYREVMSSVVVSHEDEPLSPTVAANKETVAMEDDEMGKLWDCLTNSNTDVSPFPSPPVASNGVVTSSPAVFPTPLPVGSEQNESKPASNGVGSSRRKPCKANLVQFKQPKTSVEGGAEEAIPQYYSSDNGEAVSITKRARLEGVVETVDF</sequence>
<keyword evidence="3 5" id="KW-0863">Zinc-finger</keyword>
<dbReference type="GO" id="GO:0008270">
    <property type="term" value="F:zinc ion binding"/>
    <property type="evidence" value="ECO:0007669"/>
    <property type="project" value="UniProtKB-KW"/>
</dbReference>
<dbReference type="Gene3D" id="3.30.160.60">
    <property type="entry name" value="Classic Zinc Finger"/>
    <property type="match status" value="1"/>
</dbReference>
<evidence type="ECO:0000256" key="1">
    <source>
        <dbReference type="ARBA" id="ARBA00022723"/>
    </source>
</evidence>
<dbReference type="PROSITE" id="PS00028">
    <property type="entry name" value="ZINC_FINGER_C2H2_1"/>
    <property type="match status" value="1"/>
</dbReference>
<feature type="region of interest" description="Disordered" evidence="6">
    <location>
        <begin position="547"/>
        <end position="607"/>
    </location>
</feature>
<accession>A0A158QU61</accession>
<feature type="compositionally biased region" description="Polar residues" evidence="6">
    <location>
        <begin position="585"/>
        <end position="594"/>
    </location>
</feature>
<keyword evidence="4" id="KW-0862">Zinc</keyword>
<dbReference type="InterPro" id="IPR036236">
    <property type="entry name" value="Znf_C2H2_sf"/>
</dbReference>
<evidence type="ECO:0000256" key="3">
    <source>
        <dbReference type="ARBA" id="ARBA00022771"/>
    </source>
</evidence>
<proteinExistence type="predicted"/>
<feature type="compositionally biased region" description="Polar residues" evidence="6">
    <location>
        <begin position="863"/>
        <end position="874"/>
    </location>
</feature>
<protein>
    <recommendedName>
        <fullName evidence="7">C2H2-type domain-containing protein</fullName>
    </recommendedName>
</protein>
<dbReference type="STRING" id="53468.A0A158QU61"/>
<dbReference type="EMBL" id="UXSR01005214">
    <property type="protein sequence ID" value="VDD79790.1"/>
    <property type="molecule type" value="Genomic_DNA"/>
</dbReference>
<feature type="region of interest" description="Disordered" evidence="6">
    <location>
        <begin position="1078"/>
        <end position="1101"/>
    </location>
</feature>
<feature type="domain" description="C2H2-type" evidence="7">
    <location>
        <begin position="1384"/>
        <end position="1412"/>
    </location>
</feature>
<evidence type="ECO:0000256" key="2">
    <source>
        <dbReference type="ARBA" id="ARBA00022737"/>
    </source>
</evidence>
<feature type="compositionally biased region" description="Basic and acidic residues" evidence="6">
    <location>
        <begin position="595"/>
        <end position="604"/>
    </location>
</feature>
<evidence type="ECO:0000256" key="6">
    <source>
        <dbReference type="SAM" id="MobiDB-lite"/>
    </source>
</evidence>
<organism evidence="8 9">
    <name type="scientific">Mesocestoides corti</name>
    <name type="common">Flatworm</name>
    <dbReference type="NCBI Taxonomy" id="53468"/>
    <lineage>
        <taxon>Eukaryota</taxon>
        <taxon>Metazoa</taxon>
        <taxon>Spiralia</taxon>
        <taxon>Lophotrochozoa</taxon>
        <taxon>Platyhelminthes</taxon>
        <taxon>Cestoda</taxon>
        <taxon>Eucestoda</taxon>
        <taxon>Cyclophyllidea</taxon>
        <taxon>Mesocestoididae</taxon>
        <taxon>Mesocestoides</taxon>
    </lineage>
</organism>
<dbReference type="GO" id="GO:0045944">
    <property type="term" value="P:positive regulation of transcription by RNA polymerase II"/>
    <property type="evidence" value="ECO:0007669"/>
    <property type="project" value="TreeGrafter"/>
</dbReference>
<feature type="region of interest" description="Disordered" evidence="6">
    <location>
        <begin position="1494"/>
        <end position="1520"/>
    </location>
</feature>
<feature type="region of interest" description="Disordered" evidence="6">
    <location>
        <begin position="841"/>
        <end position="920"/>
    </location>
</feature>
<feature type="compositionally biased region" description="Polar residues" evidence="6">
    <location>
        <begin position="909"/>
        <end position="920"/>
    </location>
</feature>
<reference evidence="8 9" key="1">
    <citation type="submission" date="2018-10" db="EMBL/GenBank/DDBJ databases">
        <authorList>
            <consortium name="Pathogen Informatics"/>
        </authorList>
    </citation>
    <scope>NUCLEOTIDE SEQUENCE [LARGE SCALE GENOMIC DNA]</scope>
</reference>
<feature type="compositionally biased region" description="Low complexity" evidence="6">
    <location>
        <begin position="1092"/>
        <end position="1101"/>
    </location>
</feature>
<dbReference type="PROSITE" id="PS50157">
    <property type="entry name" value="ZINC_FINGER_C2H2_2"/>
    <property type="match status" value="1"/>
</dbReference>
<dbReference type="OrthoDB" id="125347at2759"/>
<evidence type="ECO:0000313" key="8">
    <source>
        <dbReference type="EMBL" id="VDD79790.1"/>
    </source>
</evidence>
<dbReference type="GO" id="GO:0005634">
    <property type="term" value="C:nucleus"/>
    <property type="evidence" value="ECO:0007669"/>
    <property type="project" value="TreeGrafter"/>
</dbReference>
<keyword evidence="9" id="KW-1185">Reference proteome</keyword>
<dbReference type="SUPFAM" id="SSF57667">
    <property type="entry name" value="beta-beta-alpha zinc fingers"/>
    <property type="match status" value="1"/>
</dbReference>
<keyword evidence="2" id="KW-0677">Repeat</keyword>
<feature type="compositionally biased region" description="Polar residues" evidence="6">
    <location>
        <begin position="1500"/>
        <end position="1513"/>
    </location>
</feature>
<dbReference type="PANTHER" id="PTHR24403:SF67">
    <property type="entry name" value="FI01116P-RELATED"/>
    <property type="match status" value="1"/>
</dbReference>
<keyword evidence="1" id="KW-0479">Metal-binding</keyword>
<dbReference type="InterPro" id="IPR050688">
    <property type="entry name" value="Zinc_finger/UBP_domain"/>
</dbReference>
<evidence type="ECO:0000313" key="9">
    <source>
        <dbReference type="Proteomes" id="UP000267029"/>
    </source>
</evidence>